<dbReference type="Proteomes" id="UP000015105">
    <property type="component" value="Chromosome 1D"/>
</dbReference>
<accession>A0A452XPJ5</accession>
<dbReference type="Gramene" id="AET1Gv20094900.20">
    <property type="protein sequence ID" value="AET1Gv20094900.20"/>
    <property type="gene ID" value="AET1Gv20094900"/>
</dbReference>
<reference evidence="2" key="1">
    <citation type="journal article" date="2014" name="Science">
        <title>Ancient hybridizations among the ancestral genomes of bread wheat.</title>
        <authorList>
            <consortium name="International Wheat Genome Sequencing Consortium,"/>
            <person name="Marcussen T."/>
            <person name="Sandve S.R."/>
            <person name="Heier L."/>
            <person name="Spannagl M."/>
            <person name="Pfeifer M."/>
            <person name="Jakobsen K.S."/>
            <person name="Wulff B.B."/>
            <person name="Steuernagel B."/>
            <person name="Mayer K.F."/>
            <person name="Olsen O.A."/>
        </authorList>
    </citation>
    <scope>NUCLEOTIDE SEQUENCE [LARGE SCALE GENOMIC DNA]</scope>
    <source>
        <strain evidence="2">cv. AL8/78</strain>
    </source>
</reference>
<proteinExistence type="predicted"/>
<reference evidence="1" key="3">
    <citation type="journal article" date="2017" name="Nature">
        <title>Genome sequence of the progenitor of the wheat D genome Aegilops tauschii.</title>
        <authorList>
            <person name="Luo M.C."/>
            <person name="Gu Y.Q."/>
            <person name="Puiu D."/>
            <person name="Wang H."/>
            <person name="Twardziok S.O."/>
            <person name="Deal K.R."/>
            <person name="Huo N."/>
            <person name="Zhu T."/>
            <person name="Wang L."/>
            <person name="Wang Y."/>
            <person name="McGuire P.E."/>
            <person name="Liu S."/>
            <person name="Long H."/>
            <person name="Ramasamy R.K."/>
            <person name="Rodriguez J.C."/>
            <person name="Van S.L."/>
            <person name="Yuan L."/>
            <person name="Wang Z."/>
            <person name="Xia Z."/>
            <person name="Xiao L."/>
            <person name="Anderson O.D."/>
            <person name="Ouyang S."/>
            <person name="Liang Y."/>
            <person name="Zimin A.V."/>
            <person name="Pertea G."/>
            <person name="Qi P."/>
            <person name="Bennetzen J.L."/>
            <person name="Dai X."/>
            <person name="Dawson M.W."/>
            <person name="Muller H.G."/>
            <person name="Kugler K."/>
            <person name="Rivarola-Duarte L."/>
            <person name="Spannagl M."/>
            <person name="Mayer K.F.X."/>
            <person name="Lu F.H."/>
            <person name="Bevan M.W."/>
            <person name="Leroy P."/>
            <person name="Li P."/>
            <person name="You F.M."/>
            <person name="Sun Q."/>
            <person name="Liu Z."/>
            <person name="Lyons E."/>
            <person name="Wicker T."/>
            <person name="Salzberg S.L."/>
            <person name="Devos K.M."/>
            <person name="Dvorak J."/>
        </authorList>
    </citation>
    <scope>NUCLEOTIDE SEQUENCE [LARGE SCALE GENOMIC DNA]</scope>
    <source>
        <strain evidence="1">cv. AL8/78</strain>
    </source>
</reference>
<name>A0A452XPJ5_AEGTS</name>
<keyword evidence="2" id="KW-1185">Reference proteome</keyword>
<reference evidence="2" key="2">
    <citation type="journal article" date="2017" name="Nat. Plants">
        <title>The Aegilops tauschii genome reveals multiple impacts of transposons.</title>
        <authorList>
            <person name="Zhao G."/>
            <person name="Zou C."/>
            <person name="Li K."/>
            <person name="Wang K."/>
            <person name="Li T."/>
            <person name="Gao L."/>
            <person name="Zhang X."/>
            <person name="Wang H."/>
            <person name="Yang Z."/>
            <person name="Liu X."/>
            <person name="Jiang W."/>
            <person name="Mao L."/>
            <person name="Kong X."/>
            <person name="Jiao Y."/>
            <person name="Jia J."/>
        </authorList>
    </citation>
    <scope>NUCLEOTIDE SEQUENCE [LARGE SCALE GENOMIC DNA]</scope>
    <source>
        <strain evidence="2">cv. AL8/78</strain>
    </source>
</reference>
<organism evidence="1 2">
    <name type="scientific">Aegilops tauschii subsp. strangulata</name>
    <name type="common">Goatgrass</name>
    <dbReference type="NCBI Taxonomy" id="200361"/>
    <lineage>
        <taxon>Eukaryota</taxon>
        <taxon>Viridiplantae</taxon>
        <taxon>Streptophyta</taxon>
        <taxon>Embryophyta</taxon>
        <taxon>Tracheophyta</taxon>
        <taxon>Spermatophyta</taxon>
        <taxon>Magnoliopsida</taxon>
        <taxon>Liliopsida</taxon>
        <taxon>Poales</taxon>
        <taxon>Poaceae</taxon>
        <taxon>BOP clade</taxon>
        <taxon>Pooideae</taxon>
        <taxon>Triticodae</taxon>
        <taxon>Triticeae</taxon>
        <taxon>Triticinae</taxon>
        <taxon>Aegilops</taxon>
    </lineage>
</organism>
<reference evidence="1" key="5">
    <citation type="journal article" date="2021" name="G3 (Bethesda)">
        <title>Aegilops tauschii genome assembly Aet v5.0 features greater sequence contiguity and improved annotation.</title>
        <authorList>
            <person name="Wang L."/>
            <person name="Zhu T."/>
            <person name="Rodriguez J.C."/>
            <person name="Deal K.R."/>
            <person name="Dubcovsky J."/>
            <person name="McGuire P.E."/>
            <person name="Lux T."/>
            <person name="Spannagl M."/>
            <person name="Mayer K.F.X."/>
            <person name="Baldrich P."/>
            <person name="Meyers B.C."/>
            <person name="Huo N."/>
            <person name="Gu Y.Q."/>
            <person name="Zhou H."/>
            <person name="Devos K.M."/>
            <person name="Bennetzen J.L."/>
            <person name="Unver T."/>
            <person name="Budak H."/>
            <person name="Gulick P.J."/>
            <person name="Galiba G."/>
            <person name="Kalapos B."/>
            <person name="Nelson D.R."/>
            <person name="Li P."/>
            <person name="You F.M."/>
            <person name="Luo M.C."/>
            <person name="Dvorak J."/>
        </authorList>
    </citation>
    <scope>NUCLEOTIDE SEQUENCE [LARGE SCALE GENOMIC DNA]</scope>
    <source>
        <strain evidence="1">cv. AL8/78</strain>
    </source>
</reference>
<evidence type="ECO:0000313" key="2">
    <source>
        <dbReference type="Proteomes" id="UP000015105"/>
    </source>
</evidence>
<reference evidence="1" key="4">
    <citation type="submission" date="2019-03" db="UniProtKB">
        <authorList>
            <consortium name="EnsemblPlants"/>
        </authorList>
    </citation>
    <scope>IDENTIFICATION</scope>
</reference>
<dbReference type="EnsemblPlants" id="AET1Gv20094900.20">
    <property type="protein sequence ID" value="AET1Gv20094900.20"/>
    <property type="gene ID" value="AET1Gv20094900"/>
</dbReference>
<sequence length="104" mass="11735">MASTEEQVFLGSRNLSYHSAHYPDASADWDYPEDPGDRREGVEVAELHDQPARMSTCAYIVHLHSSFVHASLEFLLLILFPPTQLVVDQISICLLSPSSRFRSM</sequence>
<dbReference type="AlphaFoldDB" id="A0A452XPJ5"/>
<protein>
    <submittedName>
        <fullName evidence="1">Uncharacterized protein</fullName>
    </submittedName>
</protein>
<evidence type="ECO:0000313" key="1">
    <source>
        <dbReference type="EnsemblPlants" id="AET1Gv20094900.20"/>
    </source>
</evidence>